<keyword evidence="2" id="KW-0732">Signal</keyword>
<evidence type="ECO:0000256" key="2">
    <source>
        <dbReference type="SAM" id="SignalP"/>
    </source>
</evidence>
<keyword evidence="4" id="KW-1185">Reference proteome</keyword>
<feature type="transmembrane region" description="Helical" evidence="1">
    <location>
        <begin position="245"/>
        <end position="271"/>
    </location>
</feature>
<evidence type="ECO:0000256" key="1">
    <source>
        <dbReference type="SAM" id="Phobius"/>
    </source>
</evidence>
<dbReference type="Proteomes" id="UP001600064">
    <property type="component" value="Unassembled WGS sequence"/>
</dbReference>
<sequence>MRIGTRPSMARVAIFVATLQPALAEMFYTVTSYYVYTLVPQVYPSTCSDNCNTYTYTSTLTVNPTVTPTAKPVSTRTLGFSYLDLEVVSVFLPPGAVPSSDLFTAETSTRNTNVFTYYAVSYTMTAPTSCPTPFVVATYGRVHVPDDVTRYISVLSTATTARSYRGETHTYFTYIIDRTNVPSSRLPHPKSGWDYTYDVKNCRNPTATGAERWGPSTTGHGGGPYTGDDDYDLTMCTVRTGCVELATWLIVIAAVIPSLFLLGFIESYLWFRRLMLGKPALRLGTISWCLLSLWFILLTRKADARRPGDQALMRNYWKSLSAGTRVRLWLKHGFRWRYPVELLGTPDGTAMTTVPPSAANGMAPA</sequence>
<keyword evidence="1" id="KW-0472">Membrane</keyword>
<keyword evidence="1" id="KW-0812">Transmembrane</keyword>
<gene>
    <name evidence="3" type="ORF">VTJ83DRAFT_2916</name>
</gene>
<organism evidence="3 4">
    <name type="scientific">Remersonia thermophila</name>
    <dbReference type="NCBI Taxonomy" id="72144"/>
    <lineage>
        <taxon>Eukaryota</taxon>
        <taxon>Fungi</taxon>
        <taxon>Dikarya</taxon>
        <taxon>Ascomycota</taxon>
        <taxon>Pezizomycotina</taxon>
        <taxon>Sordariomycetes</taxon>
        <taxon>Sordariomycetidae</taxon>
        <taxon>Sordariales</taxon>
        <taxon>Sordariales incertae sedis</taxon>
        <taxon>Remersonia</taxon>
    </lineage>
</organism>
<dbReference type="GeneID" id="98123883"/>
<reference evidence="3 4" key="1">
    <citation type="journal article" date="2024" name="Commun. Biol.">
        <title>Comparative genomic analysis of thermophilic fungi reveals convergent evolutionary adaptations and gene losses.</title>
        <authorList>
            <person name="Steindorff A.S."/>
            <person name="Aguilar-Pontes M.V."/>
            <person name="Robinson A.J."/>
            <person name="Andreopoulos B."/>
            <person name="LaButti K."/>
            <person name="Kuo A."/>
            <person name="Mondo S."/>
            <person name="Riley R."/>
            <person name="Otillar R."/>
            <person name="Haridas S."/>
            <person name="Lipzen A."/>
            <person name="Grimwood J."/>
            <person name="Schmutz J."/>
            <person name="Clum A."/>
            <person name="Reid I.D."/>
            <person name="Moisan M.C."/>
            <person name="Butler G."/>
            <person name="Nguyen T.T.M."/>
            <person name="Dewar K."/>
            <person name="Conant G."/>
            <person name="Drula E."/>
            <person name="Henrissat B."/>
            <person name="Hansel C."/>
            <person name="Singer S."/>
            <person name="Hutchinson M.I."/>
            <person name="de Vries R.P."/>
            <person name="Natvig D.O."/>
            <person name="Powell A.J."/>
            <person name="Tsang A."/>
            <person name="Grigoriev I.V."/>
        </authorList>
    </citation>
    <scope>NUCLEOTIDE SEQUENCE [LARGE SCALE GENOMIC DNA]</scope>
    <source>
        <strain evidence="3 4">ATCC 22073</strain>
    </source>
</reference>
<evidence type="ECO:0000313" key="3">
    <source>
        <dbReference type="EMBL" id="KAL2268070.1"/>
    </source>
</evidence>
<name>A0ABR4DCJ9_9PEZI</name>
<protein>
    <submittedName>
        <fullName evidence="3">Uncharacterized protein</fullName>
    </submittedName>
</protein>
<proteinExistence type="predicted"/>
<dbReference type="RefSeq" id="XP_070866797.1">
    <property type="nucleotide sequence ID" value="XM_071009239.1"/>
</dbReference>
<accession>A0ABR4DCJ9</accession>
<keyword evidence="1" id="KW-1133">Transmembrane helix</keyword>
<comment type="caution">
    <text evidence="3">The sequence shown here is derived from an EMBL/GenBank/DDBJ whole genome shotgun (WGS) entry which is preliminary data.</text>
</comment>
<feature type="transmembrane region" description="Helical" evidence="1">
    <location>
        <begin position="280"/>
        <end position="297"/>
    </location>
</feature>
<feature type="signal peptide" evidence="2">
    <location>
        <begin position="1"/>
        <end position="24"/>
    </location>
</feature>
<dbReference type="EMBL" id="JAZGUE010000003">
    <property type="protein sequence ID" value="KAL2268070.1"/>
    <property type="molecule type" value="Genomic_DNA"/>
</dbReference>
<feature type="chain" id="PRO_5046933067" evidence="2">
    <location>
        <begin position="25"/>
        <end position="365"/>
    </location>
</feature>
<evidence type="ECO:0000313" key="4">
    <source>
        <dbReference type="Proteomes" id="UP001600064"/>
    </source>
</evidence>